<evidence type="ECO:0008006" key="2">
    <source>
        <dbReference type="Google" id="ProtNLM"/>
    </source>
</evidence>
<name>A0A7S1P0G6_9ALVE</name>
<sequence length="315" mass="34664">MWRRRLDGDANQHGPAASSIPHDRFFSEFHGHKISDLEHLYAALKNQVAPTQPHRFIWLAGDSSLDNKAWLNETVPAANGYEHVLSPPLCRPDVAFHLNSIIAHEADPTPTSPTRTICINTAVEESTLAARNGSYIFPHDTFIRDNVGPNDVLVVSVGGNDIALNPSAATMANASLLIGSESPEDIDMALGHFVGMFRDDTRHYVMKLIEKARPALVLVCMIYFPDQRRTPSWANSALAALDYDTHPEKLQAAIRQVYELGTRAVRIEGTKVVPLALFDVLDGTDSSLYVDRVEPSSKGGEMMARTIWEAAKANA</sequence>
<dbReference type="InterPro" id="IPR036514">
    <property type="entry name" value="SGNH_hydro_sf"/>
</dbReference>
<dbReference type="SUPFAM" id="SSF52266">
    <property type="entry name" value="SGNH hydrolase"/>
    <property type="match status" value="1"/>
</dbReference>
<gene>
    <name evidence="1" type="ORF">VBRA1451_LOCUS9310</name>
</gene>
<evidence type="ECO:0000313" key="1">
    <source>
        <dbReference type="EMBL" id="CAD9054245.1"/>
    </source>
</evidence>
<dbReference type="EMBL" id="HBGB01016074">
    <property type="protein sequence ID" value="CAD9054245.1"/>
    <property type="molecule type" value="Transcribed_RNA"/>
</dbReference>
<dbReference type="AlphaFoldDB" id="A0A7S1P0G6"/>
<organism evidence="1">
    <name type="scientific">Vitrella brassicaformis</name>
    <dbReference type="NCBI Taxonomy" id="1169539"/>
    <lineage>
        <taxon>Eukaryota</taxon>
        <taxon>Sar</taxon>
        <taxon>Alveolata</taxon>
        <taxon>Colpodellida</taxon>
        <taxon>Vitrellaceae</taxon>
        <taxon>Vitrella</taxon>
    </lineage>
</organism>
<proteinExistence type="predicted"/>
<dbReference type="Gene3D" id="3.40.50.1110">
    <property type="entry name" value="SGNH hydrolase"/>
    <property type="match status" value="1"/>
</dbReference>
<reference evidence="1" key="1">
    <citation type="submission" date="2021-01" db="EMBL/GenBank/DDBJ databases">
        <authorList>
            <person name="Corre E."/>
            <person name="Pelletier E."/>
            <person name="Niang G."/>
            <person name="Scheremetjew M."/>
            <person name="Finn R."/>
            <person name="Kale V."/>
            <person name="Holt S."/>
            <person name="Cochrane G."/>
            <person name="Meng A."/>
            <person name="Brown T."/>
            <person name="Cohen L."/>
        </authorList>
    </citation>
    <scope>NUCLEOTIDE SEQUENCE</scope>
    <source>
        <strain evidence="1">CCMP3346</strain>
    </source>
</reference>
<protein>
    <recommendedName>
        <fullName evidence="2">SGNH hydrolase-type esterase domain-containing protein</fullName>
    </recommendedName>
</protein>
<accession>A0A7S1P0G6</accession>